<proteinExistence type="predicted"/>
<keyword evidence="1" id="KW-0472">Membrane</keyword>
<evidence type="ECO:0000313" key="3">
    <source>
        <dbReference type="Proteomes" id="UP001501734"/>
    </source>
</evidence>
<protein>
    <recommendedName>
        <fullName evidence="4">ABC transporter permease</fullName>
    </recommendedName>
</protein>
<evidence type="ECO:0000256" key="1">
    <source>
        <dbReference type="SAM" id="Phobius"/>
    </source>
</evidence>
<feature type="transmembrane region" description="Helical" evidence="1">
    <location>
        <begin position="290"/>
        <end position="309"/>
    </location>
</feature>
<keyword evidence="3" id="KW-1185">Reference proteome</keyword>
<accession>A0ABP7VSV0</accession>
<feature type="transmembrane region" description="Helical" evidence="1">
    <location>
        <begin position="374"/>
        <end position="398"/>
    </location>
</feature>
<feature type="transmembrane region" description="Helical" evidence="1">
    <location>
        <begin position="321"/>
        <end position="340"/>
    </location>
</feature>
<feature type="transmembrane region" description="Helical" evidence="1">
    <location>
        <begin position="463"/>
        <end position="485"/>
    </location>
</feature>
<dbReference type="Proteomes" id="UP001501734">
    <property type="component" value="Unassembled WGS sequence"/>
</dbReference>
<gene>
    <name evidence="2" type="ORF">GCM10022410_18640</name>
</gene>
<evidence type="ECO:0000313" key="2">
    <source>
        <dbReference type="EMBL" id="GAA4073604.1"/>
    </source>
</evidence>
<dbReference type="RefSeq" id="WP_344912509.1">
    <property type="nucleotide sequence ID" value="NZ_BAABDL010000101.1"/>
</dbReference>
<dbReference type="EMBL" id="BAABDL010000101">
    <property type="protein sequence ID" value="GAA4073604.1"/>
    <property type="molecule type" value="Genomic_DNA"/>
</dbReference>
<feature type="transmembrane region" description="Helical" evidence="1">
    <location>
        <begin position="102"/>
        <end position="125"/>
    </location>
</feature>
<evidence type="ECO:0008006" key="4">
    <source>
        <dbReference type="Google" id="ProtNLM"/>
    </source>
</evidence>
<organism evidence="2 3">
    <name type="scientific">Amphibacillus indicireducens</name>
    <dbReference type="NCBI Taxonomy" id="1076330"/>
    <lineage>
        <taxon>Bacteria</taxon>
        <taxon>Bacillati</taxon>
        <taxon>Bacillota</taxon>
        <taxon>Bacilli</taxon>
        <taxon>Bacillales</taxon>
        <taxon>Bacillaceae</taxon>
        <taxon>Amphibacillus</taxon>
    </lineage>
</organism>
<feature type="transmembrane region" description="Helical" evidence="1">
    <location>
        <begin position="26"/>
        <end position="47"/>
    </location>
</feature>
<feature type="transmembrane region" description="Helical" evidence="1">
    <location>
        <begin position="213"/>
        <end position="232"/>
    </location>
</feature>
<feature type="transmembrane region" description="Helical" evidence="1">
    <location>
        <begin position="53"/>
        <end position="73"/>
    </location>
</feature>
<feature type="transmembrane region" description="Helical" evidence="1">
    <location>
        <begin position="131"/>
        <end position="152"/>
    </location>
</feature>
<keyword evidence="1" id="KW-0812">Transmembrane</keyword>
<name>A0ABP7VSV0_9BACI</name>
<keyword evidence="1" id="KW-1133">Transmembrane helix</keyword>
<sequence length="499" mass="58402">MISRILALELGNDRGLHSYKNLKKLFYVYILPNLSAVISAVTLGLLRTYDPKGMIMVVLGINLLVAVGVQFYAQRNVLSKLDTEALLKFIPEKTAQFIKLRLLFFVIKFQLPSFIFTITFLSFFIERVYLVLLLFILILLLINLQISGAIWLRYWMNTWGRLTLQTWQVILFVGFISFIAWFSFSASEPVFEALENVLMNREAHQLYQIDPSYIYSVISIVAVFSVASSLFINRLNFKILMRNRDLSFELKTRNLERILVRIYGFGLSKIQKILFEKDIKHLIRHSKVTLVMHGLMHLTYIGMMTFFFLDFSEINLEIFMSRFYFVFFLIYIIFNGFILMPNKEYTGFENDLDVAKSYHIDISKSQLVHVKTRLLQAIVFPKLTIIYAGFIITLLILGEYTVSLIYFINYWQLLIFVKAWSLWIVKSANQMNHPSELISYINFGLILAFFILLGQALNRPIESLFIFQGLVLLMLIVLYCFHLFINKDFEKFKSNEGVE</sequence>
<feature type="transmembrane region" description="Helical" evidence="1">
    <location>
        <begin position="164"/>
        <end position="184"/>
    </location>
</feature>
<reference evidence="3" key="1">
    <citation type="journal article" date="2019" name="Int. J. Syst. Evol. Microbiol.">
        <title>The Global Catalogue of Microorganisms (GCM) 10K type strain sequencing project: providing services to taxonomists for standard genome sequencing and annotation.</title>
        <authorList>
            <consortium name="The Broad Institute Genomics Platform"/>
            <consortium name="The Broad Institute Genome Sequencing Center for Infectious Disease"/>
            <person name="Wu L."/>
            <person name="Ma J."/>
        </authorList>
    </citation>
    <scope>NUCLEOTIDE SEQUENCE [LARGE SCALE GENOMIC DNA]</scope>
    <source>
        <strain evidence="3">JCM 17250</strain>
    </source>
</reference>
<feature type="transmembrane region" description="Helical" evidence="1">
    <location>
        <begin position="404"/>
        <end position="425"/>
    </location>
</feature>
<comment type="caution">
    <text evidence="2">The sequence shown here is derived from an EMBL/GenBank/DDBJ whole genome shotgun (WGS) entry which is preliminary data.</text>
</comment>
<feature type="transmembrane region" description="Helical" evidence="1">
    <location>
        <begin position="437"/>
        <end position="457"/>
    </location>
</feature>